<evidence type="ECO:0000256" key="8">
    <source>
        <dbReference type="ARBA" id="ARBA00022989"/>
    </source>
</evidence>
<evidence type="ECO:0000256" key="10">
    <source>
        <dbReference type="ARBA" id="ARBA00023180"/>
    </source>
</evidence>
<keyword evidence="10" id="KW-0325">Glycoprotein</keyword>
<feature type="non-terminal residue" evidence="11">
    <location>
        <position position="562"/>
    </location>
</feature>
<dbReference type="AlphaFoldDB" id="A0A382AH04"/>
<organism evidence="11">
    <name type="scientific">marine metagenome</name>
    <dbReference type="NCBI Taxonomy" id="408172"/>
    <lineage>
        <taxon>unclassified sequences</taxon>
        <taxon>metagenomes</taxon>
        <taxon>ecological metagenomes</taxon>
    </lineage>
</organism>
<keyword evidence="8" id="KW-1133">Transmembrane helix</keyword>
<dbReference type="PANTHER" id="PTHR48056">
    <property type="entry name" value="LRR RECEPTOR-LIKE SERINE/THREONINE-PROTEIN KINASE-RELATED"/>
    <property type="match status" value="1"/>
</dbReference>
<keyword evidence="9" id="KW-0472">Membrane</keyword>
<evidence type="ECO:0000256" key="4">
    <source>
        <dbReference type="ARBA" id="ARBA00022729"/>
    </source>
</evidence>
<evidence type="ECO:0000256" key="2">
    <source>
        <dbReference type="ARBA" id="ARBA00022614"/>
    </source>
</evidence>
<keyword evidence="6" id="KW-0547">Nucleotide-binding</keyword>
<dbReference type="Pfam" id="PF13855">
    <property type="entry name" value="LRR_8"/>
    <property type="match status" value="1"/>
</dbReference>
<dbReference type="Pfam" id="PF00560">
    <property type="entry name" value="LRR_1"/>
    <property type="match status" value="4"/>
</dbReference>
<keyword evidence="3" id="KW-0812">Transmembrane</keyword>
<dbReference type="GO" id="GO:0005524">
    <property type="term" value="F:ATP binding"/>
    <property type="evidence" value="ECO:0007669"/>
    <property type="project" value="UniProtKB-KW"/>
</dbReference>
<feature type="non-terminal residue" evidence="11">
    <location>
        <position position="1"/>
    </location>
</feature>
<keyword evidence="4" id="KW-0732">Signal</keyword>
<proteinExistence type="predicted"/>
<dbReference type="InterPro" id="IPR032675">
    <property type="entry name" value="LRR_dom_sf"/>
</dbReference>
<dbReference type="Gene3D" id="3.80.10.10">
    <property type="entry name" value="Ribonuclease Inhibitor"/>
    <property type="match status" value="3"/>
</dbReference>
<evidence type="ECO:0000256" key="5">
    <source>
        <dbReference type="ARBA" id="ARBA00022737"/>
    </source>
</evidence>
<dbReference type="GO" id="GO:0051707">
    <property type="term" value="P:response to other organism"/>
    <property type="evidence" value="ECO:0007669"/>
    <property type="project" value="UniProtKB-ARBA"/>
</dbReference>
<evidence type="ECO:0000256" key="9">
    <source>
        <dbReference type="ARBA" id="ARBA00023136"/>
    </source>
</evidence>
<evidence type="ECO:0000313" key="11">
    <source>
        <dbReference type="EMBL" id="SVB00263.1"/>
    </source>
</evidence>
<sequence>VTLTVNYWLIKRVTPLLLIGLAWGQDCTASDDTPGITLMSECYSIENTTAIDRSWENLPGTISPGIGLLTNLTYLNLCCNQLTGDIPPEIGNLINLTYMDLHWNQLTVIPPEIGNLINLTHLDLKMAVTGPHTGDAIPPEMGNLTSLTYLDLSDNELGCHNYDWLGDWQTDNCNQHCDDTNECTAAIPPEIGNLTNLEALFLSDNHLSGEIPSSIGNLVNLKSFGLKENDLSGSIPPEIGNLTQLHVLDLKLNQLTGDIPSTIGNMTNLGVWDAEWYNPSMGGGGGQEADYWPAFDLSYNQLGCYEYDSECEPSSDYNSSNCCITHCIDTDACTGEIPPQIGNLTDLEYVILPFNQLTGPIPPEMGDMTSLHYLDLRYNQLNGEIPEELGDLSNMGMMWLYSNNLRGEIPDELCNIDVCGLDCNNSGNVFGGNYFCPPVPDCFPDYMIEGIGEYCNSYPDCPGGYTPIADPPPINGGHIYDGWCFYQSDLDNLQDFIDVNASLSGEQPIEIGEQNWINWPDSYGRLNGLDFSNENNEISIIPESIGNLDELEVVNFSNTQIT</sequence>
<evidence type="ECO:0000256" key="7">
    <source>
        <dbReference type="ARBA" id="ARBA00022840"/>
    </source>
</evidence>
<gene>
    <name evidence="11" type="ORF">METZ01_LOCUS153117</name>
</gene>
<comment type="subcellular location">
    <subcellularLocation>
        <location evidence="1">Membrane</location>
        <topology evidence="1">Single-pass membrane protein</topology>
    </subcellularLocation>
</comment>
<dbReference type="GO" id="GO:0009791">
    <property type="term" value="P:post-embryonic development"/>
    <property type="evidence" value="ECO:0007669"/>
    <property type="project" value="UniProtKB-ARBA"/>
</dbReference>
<keyword evidence="7" id="KW-0067">ATP-binding</keyword>
<accession>A0A382AH04</accession>
<evidence type="ECO:0008006" key="12">
    <source>
        <dbReference type="Google" id="ProtNLM"/>
    </source>
</evidence>
<dbReference type="EMBL" id="UINC01025170">
    <property type="protein sequence ID" value="SVB00263.1"/>
    <property type="molecule type" value="Genomic_DNA"/>
</dbReference>
<protein>
    <recommendedName>
        <fullName evidence="12">L domain-like protein</fullName>
    </recommendedName>
</protein>
<dbReference type="InterPro" id="IPR001611">
    <property type="entry name" value="Leu-rich_rpt"/>
</dbReference>
<dbReference type="PANTHER" id="PTHR48056:SF81">
    <property type="entry name" value="RECEPTOR PROTEIN-TYROSINE KINASE CEPR1"/>
    <property type="match status" value="1"/>
</dbReference>
<dbReference type="SMART" id="SM00369">
    <property type="entry name" value="LRR_TYP"/>
    <property type="match status" value="6"/>
</dbReference>
<dbReference type="FunFam" id="3.80.10.10:FF:000453">
    <property type="entry name" value="Leucine-rich receptor-like protein kinase family protein"/>
    <property type="match status" value="1"/>
</dbReference>
<reference evidence="11" key="1">
    <citation type="submission" date="2018-05" db="EMBL/GenBank/DDBJ databases">
        <authorList>
            <person name="Lanie J.A."/>
            <person name="Ng W.-L."/>
            <person name="Kazmierczak K.M."/>
            <person name="Andrzejewski T.M."/>
            <person name="Davidsen T.M."/>
            <person name="Wayne K.J."/>
            <person name="Tettelin H."/>
            <person name="Glass J.I."/>
            <person name="Rusch D."/>
            <person name="Podicherti R."/>
            <person name="Tsui H.-C.T."/>
            <person name="Winkler M.E."/>
        </authorList>
    </citation>
    <scope>NUCLEOTIDE SEQUENCE</scope>
</reference>
<dbReference type="InterPro" id="IPR003591">
    <property type="entry name" value="Leu-rich_rpt_typical-subtyp"/>
</dbReference>
<dbReference type="FunFam" id="3.80.10.10:FF:000383">
    <property type="entry name" value="Leucine-rich repeat receptor protein kinase EMS1"/>
    <property type="match status" value="1"/>
</dbReference>
<dbReference type="GO" id="GO:0006952">
    <property type="term" value="P:defense response"/>
    <property type="evidence" value="ECO:0007669"/>
    <property type="project" value="UniProtKB-ARBA"/>
</dbReference>
<evidence type="ECO:0000256" key="1">
    <source>
        <dbReference type="ARBA" id="ARBA00004167"/>
    </source>
</evidence>
<name>A0A382AH04_9ZZZZ</name>
<dbReference type="SUPFAM" id="SSF52058">
    <property type="entry name" value="L domain-like"/>
    <property type="match status" value="1"/>
</dbReference>
<evidence type="ECO:0000256" key="3">
    <source>
        <dbReference type="ARBA" id="ARBA00022692"/>
    </source>
</evidence>
<evidence type="ECO:0000256" key="6">
    <source>
        <dbReference type="ARBA" id="ARBA00022741"/>
    </source>
</evidence>
<dbReference type="InterPro" id="IPR050647">
    <property type="entry name" value="Plant_LRR-RLKs"/>
</dbReference>
<keyword evidence="5" id="KW-0677">Repeat</keyword>
<dbReference type="GO" id="GO:0016020">
    <property type="term" value="C:membrane"/>
    <property type="evidence" value="ECO:0007669"/>
    <property type="project" value="UniProtKB-SubCell"/>
</dbReference>
<keyword evidence="2" id="KW-0433">Leucine-rich repeat</keyword>